<proteinExistence type="inferred from homology"/>
<dbReference type="EMBL" id="CP017298">
    <property type="protein sequence ID" value="AOS46537.1"/>
    <property type="molecule type" value="Genomic_DNA"/>
</dbReference>
<reference evidence="2 3" key="1">
    <citation type="submission" date="2016-09" db="EMBL/GenBank/DDBJ databases">
        <title>Complete genome sequence of Actinomyces hongkongensis HKU8.</title>
        <authorList>
            <person name="Gao Y.-X."/>
            <person name="Zhou Y.-Y."/>
            <person name="Xie Y."/>
            <person name="Wang M."/>
            <person name="Wang S.-J."/>
            <person name="Shen S.-G."/>
        </authorList>
    </citation>
    <scope>NUCLEOTIDE SEQUENCE [LARGE SCALE GENOMIC DNA]</scope>
    <source>
        <strain evidence="2 3">HKU8</strain>
    </source>
</reference>
<dbReference type="KEGG" id="phon:BH719_00345"/>
<dbReference type="PANTHER" id="PTHR18964:SF173">
    <property type="entry name" value="GLUCOKINASE"/>
    <property type="match status" value="1"/>
</dbReference>
<dbReference type="SUPFAM" id="SSF53067">
    <property type="entry name" value="Actin-like ATPase domain"/>
    <property type="match status" value="1"/>
</dbReference>
<evidence type="ECO:0000313" key="2">
    <source>
        <dbReference type="EMBL" id="AOS46537.1"/>
    </source>
</evidence>
<dbReference type="InterPro" id="IPR000600">
    <property type="entry name" value="ROK"/>
</dbReference>
<sequence>MAAQSVEDAIIALIGSGQARTRADIVKRTGLAASTISAAVSRLVDSGAINETEESVSTGGRRARMLAPADAGGVGALIELGAHHALLALTDPDTGITEPTSAPINIADGPRRVLTALRDAITRLEEAHGRTATRIAVAVPGPVDAPRSRVIRPARMPGWDGVDFAALIRQETGMAASIENDARAGAMGELVYRRREGAGADGANPLIYVKAGSAIGGALLIDGSPVEGADGLAGDISHIPVPAAASRPCKCGNVGCLETIASADAIRADLAASGVSFDSNASLLNAARDGIPEVATAIRSAGILLGESLAHIVSFLNPRAVIIGGALSAVDAHVAGVRQALHQSCLPSIMDSLVIESSRTGRAAALWGLTTSTPTLPKENRP</sequence>
<name>A0A1D8B059_9ACTO</name>
<keyword evidence="2" id="KW-0418">Kinase</keyword>
<accession>A0A1D8B059</accession>
<evidence type="ECO:0000256" key="1">
    <source>
        <dbReference type="ARBA" id="ARBA00006479"/>
    </source>
</evidence>
<dbReference type="InterPro" id="IPR043129">
    <property type="entry name" value="ATPase_NBD"/>
</dbReference>
<dbReference type="Gene3D" id="3.30.420.40">
    <property type="match status" value="2"/>
</dbReference>
<dbReference type="GO" id="GO:0016301">
    <property type="term" value="F:kinase activity"/>
    <property type="evidence" value="ECO:0007669"/>
    <property type="project" value="UniProtKB-KW"/>
</dbReference>
<gene>
    <name evidence="2" type="ORF">BH719_00345</name>
</gene>
<dbReference type="InterPro" id="IPR036388">
    <property type="entry name" value="WH-like_DNA-bd_sf"/>
</dbReference>
<dbReference type="AlphaFoldDB" id="A0A1D8B059"/>
<dbReference type="RefSeq" id="WP_009399741.1">
    <property type="nucleotide sequence ID" value="NZ_CP017298.1"/>
</dbReference>
<dbReference type="OrthoDB" id="9810372at2"/>
<keyword evidence="3" id="KW-1185">Reference proteome</keyword>
<comment type="similarity">
    <text evidence="1">Belongs to the ROK (NagC/XylR) family.</text>
</comment>
<organism evidence="2 3">
    <name type="scientific">Pauljensenia hongkongensis</name>
    <dbReference type="NCBI Taxonomy" id="178339"/>
    <lineage>
        <taxon>Bacteria</taxon>
        <taxon>Bacillati</taxon>
        <taxon>Actinomycetota</taxon>
        <taxon>Actinomycetes</taxon>
        <taxon>Actinomycetales</taxon>
        <taxon>Actinomycetaceae</taxon>
        <taxon>Pauljensenia</taxon>
    </lineage>
</organism>
<dbReference type="InterPro" id="IPR036390">
    <property type="entry name" value="WH_DNA-bd_sf"/>
</dbReference>
<evidence type="ECO:0000313" key="3">
    <source>
        <dbReference type="Proteomes" id="UP000095214"/>
    </source>
</evidence>
<dbReference type="PANTHER" id="PTHR18964">
    <property type="entry name" value="ROK (REPRESSOR, ORF, KINASE) FAMILY"/>
    <property type="match status" value="1"/>
</dbReference>
<keyword evidence="2" id="KW-0808">Transferase</keyword>
<dbReference type="Pfam" id="PF00480">
    <property type="entry name" value="ROK"/>
    <property type="match status" value="1"/>
</dbReference>
<dbReference type="Gene3D" id="1.10.10.10">
    <property type="entry name" value="Winged helix-like DNA-binding domain superfamily/Winged helix DNA-binding domain"/>
    <property type="match status" value="1"/>
</dbReference>
<dbReference type="STRING" id="178339.BH719_00345"/>
<dbReference type="SUPFAM" id="SSF46785">
    <property type="entry name" value="Winged helix' DNA-binding domain"/>
    <property type="match status" value="1"/>
</dbReference>
<protein>
    <submittedName>
        <fullName evidence="2">Sugar kinase</fullName>
    </submittedName>
</protein>
<dbReference type="Proteomes" id="UP000095214">
    <property type="component" value="Chromosome"/>
</dbReference>